<accession>A0ABX1GDK8</accession>
<dbReference type="Proteomes" id="UP000765845">
    <property type="component" value="Unassembled WGS sequence"/>
</dbReference>
<comment type="caution">
    <text evidence="4">The sequence shown here is derived from an EMBL/GenBank/DDBJ whole genome shotgun (WGS) entry which is preliminary data.</text>
</comment>
<feature type="domain" description="GGDEF" evidence="3">
    <location>
        <begin position="197"/>
        <end position="336"/>
    </location>
</feature>
<reference evidence="4 5" key="1">
    <citation type="submission" date="2020-04" db="EMBL/GenBank/DDBJ databases">
        <authorList>
            <person name="Yoon J."/>
        </authorList>
    </citation>
    <scope>NUCLEOTIDE SEQUENCE [LARGE SCALE GENOMIC DNA]</scope>
    <source>
        <strain evidence="4 5">KMU-166</strain>
    </source>
</reference>
<dbReference type="CDD" id="cd01949">
    <property type="entry name" value="GGDEF"/>
    <property type="match status" value="1"/>
</dbReference>
<dbReference type="SMART" id="SM00267">
    <property type="entry name" value="GGDEF"/>
    <property type="match status" value="1"/>
</dbReference>
<dbReference type="SUPFAM" id="SSF55073">
    <property type="entry name" value="Nucleotide cyclase"/>
    <property type="match status" value="1"/>
</dbReference>
<dbReference type="InterPro" id="IPR050469">
    <property type="entry name" value="Diguanylate_Cyclase"/>
</dbReference>
<organism evidence="4 5">
    <name type="scientific">Spongiibacter thalassae</name>
    <dbReference type="NCBI Taxonomy" id="2721624"/>
    <lineage>
        <taxon>Bacteria</taxon>
        <taxon>Pseudomonadati</taxon>
        <taxon>Pseudomonadota</taxon>
        <taxon>Gammaproteobacteria</taxon>
        <taxon>Cellvibrionales</taxon>
        <taxon>Spongiibacteraceae</taxon>
        <taxon>Spongiibacter</taxon>
    </lineage>
</organism>
<dbReference type="RefSeq" id="WP_168449772.1">
    <property type="nucleotide sequence ID" value="NZ_JAAWWK010000002.1"/>
</dbReference>
<proteinExistence type="predicted"/>
<name>A0ABX1GDK8_9GAMM</name>
<protein>
    <recommendedName>
        <fullName evidence="1">diguanylate cyclase</fullName>
        <ecNumber evidence="1">2.7.7.65</ecNumber>
    </recommendedName>
</protein>
<evidence type="ECO:0000256" key="1">
    <source>
        <dbReference type="ARBA" id="ARBA00012528"/>
    </source>
</evidence>
<evidence type="ECO:0000259" key="3">
    <source>
        <dbReference type="PROSITE" id="PS50887"/>
    </source>
</evidence>
<dbReference type="EC" id="2.7.7.65" evidence="1"/>
<dbReference type="PROSITE" id="PS50887">
    <property type="entry name" value="GGDEF"/>
    <property type="match status" value="1"/>
</dbReference>
<dbReference type="Pfam" id="PF00990">
    <property type="entry name" value="GGDEF"/>
    <property type="match status" value="1"/>
</dbReference>
<dbReference type="PANTHER" id="PTHR45138">
    <property type="entry name" value="REGULATORY COMPONENTS OF SENSORY TRANSDUCTION SYSTEM"/>
    <property type="match status" value="1"/>
</dbReference>
<gene>
    <name evidence="4" type="ORF">HCU74_07485</name>
</gene>
<evidence type="ECO:0000313" key="4">
    <source>
        <dbReference type="EMBL" id="NKI17260.1"/>
    </source>
</evidence>
<dbReference type="Gene3D" id="3.30.70.270">
    <property type="match status" value="1"/>
</dbReference>
<dbReference type="PANTHER" id="PTHR45138:SF9">
    <property type="entry name" value="DIGUANYLATE CYCLASE DGCM-RELATED"/>
    <property type="match status" value="1"/>
</dbReference>
<sequence>MRHRDGDQALTVVEARRIAMERFGFSADDKDYNIYRILDLARKATGALYTSFSVPIRGGSAILALAGADMGTPIQASPLCEKTYAQQDIVVKQQPDLGSWLASVPGASDVVVESYFGVPVFGPDNRVVGSFSLFFGQGGPEANDEIKKVLNDYGRLIEDSLIMRALSIRDPLTQMFNRRYMEQHAKEEWRRAIRLKTPISFAMLDVDYFKAFNDSAGHVAGDSVLIRLAEVITTVCKRAGDAACRYGGEEFALILPMTPATGAEIVVEQMRERFSSLAIANPGKDNAPVTFSAGIITLDNSEALQDLGVLGCFNEADRALYAAKQAGRNTLIHASSL</sequence>
<evidence type="ECO:0000313" key="5">
    <source>
        <dbReference type="Proteomes" id="UP000765845"/>
    </source>
</evidence>
<comment type="catalytic activity">
    <reaction evidence="2">
        <text>2 GTP = 3',3'-c-di-GMP + 2 diphosphate</text>
        <dbReference type="Rhea" id="RHEA:24898"/>
        <dbReference type="ChEBI" id="CHEBI:33019"/>
        <dbReference type="ChEBI" id="CHEBI:37565"/>
        <dbReference type="ChEBI" id="CHEBI:58805"/>
        <dbReference type="EC" id="2.7.7.65"/>
    </reaction>
</comment>
<dbReference type="InterPro" id="IPR043128">
    <property type="entry name" value="Rev_trsase/Diguanyl_cyclase"/>
</dbReference>
<dbReference type="EMBL" id="JAAWWK010000002">
    <property type="protein sequence ID" value="NKI17260.1"/>
    <property type="molecule type" value="Genomic_DNA"/>
</dbReference>
<dbReference type="InterPro" id="IPR000160">
    <property type="entry name" value="GGDEF_dom"/>
</dbReference>
<dbReference type="InterPro" id="IPR029787">
    <property type="entry name" value="Nucleotide_cyclase"/>
</dbReference>
<evidence type="ECO:0000256" key="2">
    <source>
        <dbReference type="ARBA" id="ARBA00034247"/>
    </source>
</evidence>
<keyword evidence="5" id="KW-1185">Reference proteome</keyword>
<dbReference type="NCBIfam" id="TIGR00254">
    <property type="entry name" value="GGDEF"/>
    <property type="match status" value="1"/>
</dbReference>